<keyword evidence="6" id="KW-0472">Membrane</keyword>
<name>A0A1J5TDA8_9ZZZZ</name>
<sequence length="814" mass="90664">MRKKITAFIALILLFFPIIIHAQNELTGKIKDAITGKALEGVVIYIPDLKSGAISDETGFYSLKNIPSGYFLIETSIFGFAQQIDNVFIKGKTEKNYSLTISSNELNDVIVTGVTTAIERRKNSVSSNILLQRDLQQNIASNIIDGMQAIPGVSQITDGLAISKPVIRGLGYNRVVVINDGIRQEGQQWGDEFGIELDEYSVYKVEVLKGPSSLSYGSDAMAGVVNFLAAPALPEGKIAGNIITNYQTNNGLYAASFNLAGNEKGFIWDLRYSNKMAHDYKNKYDGYVWNSGYGENNFKAIVGLNKKWGYSHLTASVFDLKLGIVEGSRDSATGVFTTHYLTANNEDSLGIASSADYKKYNNYPIIHQHVRHYKAVWDNNFFIGKDRLLFKLGLQQNFRQEANDITKGNIYNNYFYLRTINYDAQYLVHEKNKFSVSFGINGMSQSSEDRGIVFLVPEYDLFDFGIFSTVKKTIGKLTISGGLRFDTRNLQTKNLYIDSNSVRLQSPETNSITRFSAFSSNFSGVSGSIGASYDFSKNIYGKINFSRGFRAPNIAESGADGIHDGTPFYEIGDPHLKAESSLQIDATVGINTEDFTTEVTPFINKINNYIFPSKLQSVFGGDSMRLDFASGLPAGPTFKYIAGNAILSGGEIILNIHPQTIKWLSFENSFSLINAIQLNQTDSTKYLPYTPPQKLLSALIFHLNKNSQILQNTFLRIGVENYFKQDKIYYKFGDETVTPGYTLLNAGFSTDIVSKNKNICTIHFSCNNLTDVAYQSNMSRLKYSDINNVTGRVGVFNMGRNFSFKLIIPLNIKE</sequence>
<dbReference type="InterPro" id="IPR039426">
    <property type="entry name" value="TonB-dep_rcpt-like"/>
</dbReference>
<dbReference type="InterPro" id="IPR000531">
    <property type="entry name" value="Beta-barrel_TonB"/>
</dbReference>
<dbReference type="Gene3D" id="2.60.40.1120">
    <property type="entry name" value="Carboxypeptidase-like, regulatory domain"/>
    <property type="match status" value="1"/>
</dbReference>
<keyword evidence="3" id="KW-0812">Transmembrane</keyword>
<dbReference type="Gene3D" id="2.40.170.20">
    <property type="entry name" value="TonB-dependent receptor, beta-barrel domain"/>
    <property type="match status" value="1"/>
</dbReference>
<dbReference type="InterPro" id="IPR036942">
    <property type="entry name" value="Beta-barrel_TonB_sf"/>
</dbReference>
<dbReference type="Pfam" id="PF00593">
    <property type="entry name" value="TonB_dep_Rec_b-barrel"/>
    <property type="match status" value="1"/>
</dbReference>
<gene>
    <name evidence="11" type="ORF">GALL_46290</name>
</gene>
<proteinExistence type="predicted"/>
<feature type="domain" description="TonB-dependent receptor-like beta-barrel" evidence="9">
    <location>
        <begin position="245"/>
        <end position="769"/>
    </location>
</feature>
<keyword evidence="8" id="KW-0998">Cell outer membrane</keyword>
<dbReference type="InterPro" id="IPR012910">
    <property type="entry name" value="Plug_dom"/>
</dbReference>
<dbReference type="GO" id="GO:0009279">
    <property type="term" value="C:cell outer membrane"/>
    <property type="evidence" value="ECO:0007669"/>
    <property type="project" value="UniProtKB-SubCell"/>
</dbReference>
<dbReference type="InterPro" id="IPR037066">
    <property type="entry name" value="Plug_dom_sf"/>
</dbReference>
<evidence type="ECO:0000256" key="3">
    <source>
        <dbReference type="ARBA" id="ARBA00022692"/>
    </source>
</evidence>
<dbReference type="InterPro" id="IPR008969">
    <property type="entry name" value="CarboxyPept-like_regulatory"/>
</dbReference>
<keyword evidence="2" id="KW-0813">Transport</keyword>
<dbReference type="AlphaFoldDB" id="A0A1J5TDA8"/>
<protein>
    <submittedName>
        <fullName evidence="11">Putative TonB-dependent receptor</fullName>
    </submittedName>
</protein>
<evidence type="ECO:0000313" key="11">
    <source>
        <dbReference type="EMBL" id="OIR14168.1"/>
    </source>
</evidence>
<evidence type="ECO:0000256" key="4">
    <source>
        <dbReference type="ARBA" id="ARBA00022729"/>
    </source>
</evidence>
<keyword evidence="5" id="KW-0798">TonB box</keyword>
<dbReference type="EMBL" id="MLJW01000012">
    <property type="protein sequence ID" value="OIR14168.1"/>
    <property type="molecule type" value="Genomic_DNA"/>
</dbReference>
<comment type="subcellular location">
    <subcellularLocation>
        <location evidence="1">Cell outer membrane</location>
        <topology evidence="1">Multi-pass membrane protein</topology>
    </subcellularLocation>
</comment>
<evidence type="ECO:0000256" key="1">
    <source>
        <dbReference type="ARBA" id="ARBA00004571"/>
    </source>
</evidence>
<dbReference type="SUPFAM" id="SSF49464">
    <property type="entry name" value="Carboxypeptidase regulatory domain-like"/>
    <property type="match status" value="1"/>
</dbReference>
<accession>A0A1J5TDA8</accession>
<evidence type="ECO:0000259" key="9">
    <source>
        <dbReference type="Pfam" id="PF00593"/>
    </source>
</evidence>
<evidence type="ECO:0000256" key="7">
    <source>
        <dbReference type="ARBA" id="ARBA00023170"/>
    </source>
</evidence>
<dbReference type="Gene3D" id="2.170.130.10">
    <property type="entry name" value="TonB-dependent receptor, plug domain"/>
    <property type="match status" value="1"/>
</dbReference>
<dbReference type="PANTHER" id="PTHR30069:SF29">
    <property type="entry name" value="HEMOGLOBIN AND HEMOGLOBIN-HAPTOGLOBIN-BINDING PROTEIN 1-RELATED"/>
    <property type="match status" value="1"/>
</dbReference>
<organism evidence="11">
    <name type="scientific">mine drainage metagenome</name>
    <dbReference type="NCBI Taxonomy" id="410659"/>
    <lineage>
        <taxon>unclassified sequences</taxon>
        <taxon>metagenomes</taxon>
        <taxon>ecological metagenomes</taxon>
    </lineage>
</organism>
<dbReference type="Pfam" id="PF13715">
    <property type="entry name" value="CarbopepD_reg_2"/>
    <property type="match status" value="1"/>
</dbReference>
<comment type="caution">
    <text evidence="11">The sequence shown here is derived from an EMBL/GenBank/DDBJ whole genome shotgun (WGS) entry which is preliminary data.</text>
</comment>
<dbReference type="GO" id="GO:0015344">
    <property type="term" value="F:siderophore uptake transmembrane transporter activity"/>
    <property type="evidence" value="ECO:0007669"/>
    <property type="project" value="TreeGrafter"/>
</dbReference>
<dbReference type="GO" id="GO:0044718">
    <property type="term" value="P:siderophore transmembrane transport"/>
    <property type="evidence" value="ECO:0007669"/>
    <property type="project" value="TreeGrafter"/>
</dbReference>
<evidence type="ECO:0000256" key="5">
    <source>
        <dbReference type="ARBA" id="ARBA00023077"/>
    </source>
</evidence>
<dbReference type="PROSITE" id="PS52016">
    <property type="entry name" value="TONB_DEPENDENT_REC_3"/>
    <property type="match status" value="1"/>
</dbReference>
<keyword evidence="4" id="KW-0732">Signal</keyword>
<feature type="domain" description="TonB-dependent receptor plug" evidence="10">
    <location>
        <begin position="121"/>
        <end position="224"/>
    </location>
</feature>
<evidence type="ECO:0000256" key="2">
    <source>
        <dbReference type="ARBA" id="ARBA00022448"/>
    </source>
</evidence>
<dbReference type="SUPFAM" id="SSF56935">
    <property type="entry name" value="Porins"/>
    <property type="match status" value="1"/>
</dbReference>
<reference evidence="11" key="1">
    <citation type="submission" date="2016-10" db="EMBL/GenBank/DDBJ databases">
        <title>Sequence of Gallionella enrichment culture.</title>
        <authorList>
            <person name="Poehlein A."/>
            <person name="Muehling M."/>
            <person name="Daniel R."/>
        </authorList>
    </citation>
    <scope>NUCLEOTIDE SEQUENCE</scope>
</reference>
<dbReference type="Pfam" id="PF07715">
    <property type="entry name" value="Plug"/>
    <property type="match status" value="1"/>
</dbReference>
<dbReference type="PANTHER" id="PTHR30069">
    <property type="entry name" value="TONB-DEPENDENT OUTER MEMBRANE RECEPTOR"/>
    <property type="match status" value="1"/>
</dbReference>
<evidence type="ECO:0000256" key="8">
    <source>
        <dbReference type="ARBA" id="ARBA00023237"/>
    </source>
</evidence>
<keyword evidence="7 11" id="KW-0675">Receptor</keyword>
<evidence type="ECO:0000259" key="10">
    <source>
        <dbReference type="Pfam" id="PF07715"/>
    </source>
</evidence>
<evidence type="ECO:0000256" key="6">
    <source>
        <dbReference type="ARBA" id="ARBA00023136"/>
    </source>
</evidence>